<feature type="binding site" evidence="6">
    <location>
        <position position="88"/>
    </location>
    <ligand>
        <name>ATP</name>
        <dbReference type="ChEBI" id="CHEBI:30616"/>
    </ligand>
</feature>
<dbReference type="InterPro" id="IPR017441">
    <property type="entry name" value="Protein_kinase_ATP_BS"/>
</dbReference>
<reference evidence="10" key="1">
    <citation type="submission" date="2021-09" db="EMBL/GenBank/DDBJ databases">
        <authorList>
            <consortium name="AG Swart"/>
            <person name="Singh M."/>
            <person name="Singh A."/>
            <person name="Seah K."/>
            <person name="Emmerich C."/>
        </authorList>
    </citation>
    <scope>NUCLEOTIDE SEQUENCE</scope>
    <source>
        <strain evidence="10">ATCC30299</strain>
    </source>
</reference>
<comment type="caution">
    <text evidence="10">The sequence shown here is derived from an EMBL/GenBank/DDBJ whole genome shotgun (WGS) entry which is preliminary data.</text>
</comment>
<dbReference type="SMART" id="SM00220">
    <property type="entry name" value="S_TKc"/>
    <property type="match status" value="1"/>
</dbReference>
<dbReference type="Gene3D" id="1.10.510.10">
    <property type="entry name" value="Transferase(Phosphotransferase) domain 1"/>
    <property type="match status" value="1"/>
</dbReference>
<evidence type="ECO:0000313" key="11">
    <source>
        <dbReference type="Proteomes" id="UP001162131"/>
    </source>
</evidence>
<dbReference type="InterPro" id="IPR050494">
    <property type="entry name" value="Ser_Thr_dual-spec_kinase"/>
</dbReference>
<dbReference type="Pfam" id="PF00069">
    <property type="entry name" value="Pkinase"/>
    <property type="match status" value="1"/>
</dbReference>
<keyword evidence="3 6" id="KW-0547">Nucleotide-binding</keyword>
<dbReference type="InterPro" id="IPR008271">
    <property type="entry name" value="Ser/Thr_kinase_AS"/>
</dbReference>
<keyword evidence="1 7" id="KW-0723">Serine/threonine-protein kinase</keyword>
<evidence type="ECO:0000256" key="6">
    <source>
        <dbReference type="PROSITE-ProRule" id="PRU10141"/>
    </source>
</evidence>
<dbReference type="InterPro" id="IPR011009">
    <property type="entry name" value="Kinase-like_dom_sf"/>
</dbReference>
<dbReference type="PROSITE" id="PS00107">
    <property type="entry name" value="PROTEIN_KINASE_ATP"/>
    <property type="match status" value="1"/>
</dbReference>
<protein>
    <recommendedName>
        <fullName evidence="9">Protein kinase domain-containing protein</fullName>
    </recommendedName>
</protein>
<evidence type="ECO:0000256" key="8">
    <source>
        <dbReference type="SAM" id="MobiDB-lite"/>
    </source>
</evidence>
<name>A0AAU9JT76_9CILI</name>
<evidence type="ECO:0000256" key="4">
    <source>
        <dbReference type="ARBA" id="ARBA00022777"/>
    </source>
</evidence>
<dbReference type="InterPro" id="IPR000719">
    <property type="entry name" value="Prot_kinase_dom"/>
</dbReference>
<dbReference type="EMBL" id="CAJZBQ010000052">
    <property type="protein sequence ID" value="CAG9330962.1"/>
    <property type="molecule type" value="Genomic_DNA"/>
</dbReference>
<comment type="similarity">
    <text evidence="7">Belongs to the protein kinase superfamily.</text>
</comment>
<accession>A0AAU9JT76</accession>
<dbReference type="Gene3D" id="3.30.200.20">
    <property type="entry name" value="Phosphorylase Kinase, domain 1"/>
    <property type="match status" value="1"/>
</dbReference>
<dbReference type="PANTHER" id="PTHR24058">
    <property type="entry name" value="DUAL SPECIFICITY PROTEIN KINASE"/>
    <property type="match status" value="1"/>
</dbReference>
<keyword evidence="2" id="KW-0808">Transferase</keyword>
<dbReference type="PANTHER" id="PTHR24058:SF28">
    <property type="entry name" value="SERINE_THREONINE-PROTEIN KINASE MINIBRAIN"/>
    <property type="match status" value="1"/>
</dbReference>
<evidence type="ECO:0000256" key="1">
    <source>
        <dbReference type="ARBA" id="ARBA00022527"/>
    </source>
</evidence>
<evidence type="ECO:0000259" key="9">
    <source>
        <dbReference type="PROSITE" id="PS50011"/>
    </source>
</evidence>
<evidence type="ECO:0000256" key="3">
    <source>
        <dbReference type="ARBA" id="ARBA00022741"/>
    </source>
</evidence>
<feature type="domain" description="Protein kinase" evidence="9">
    <location>
        <begin position="59"/>
        <end position="363"/>
    </location>
</feature>
<keyword evidence="5 6" id="KW-0067">ATP-binding</keyword>
<organism evidence="10 11">
    <name type="scientific">Blepharisma stoltei</name>
    <dbReference type="NCBI Taxonomy" id="1481888"/>
    <lineage>
        <taxon>Eukaryota</taxon>
        <taxon>Sar</taxon>
        <taxon>Alveolata</taxon>
        <taxon>Ciliophora</taxon>
        <taxon>Postciliodesmatophora</taxon>
        <taxon>Heterotrichea</taxon>
        <taxon>Heterotrichida</taxon>
        <taxon>Blepharismidae</taxon>
        <taxon>Blepharisma</taxon>
    </lineage>
</organism>
<evidence type="ECO:0000256" key="5">
    <source>
        <dbReference type="ARBA" id="ARBA00022840"/>
    </source>
</evidence>
<evidence type="ECO:0000313" key="10">
    <source>
        <dbReference type="EMBL" id="CAG9330962.1"/>
    </source>
</evidence>
<dbReference type="GO" id="GO:0005524">
    <property type="term" value="F:ATP binding"/>
    <property type="evidence" value="ECO:0007669"/>
    <property type="project" value="UniProtKB-UniRule"/>
</dbReference>
<proteinExistence type="inferred from homology"/>
<dbReference type="AlphaFoldDB" id="A0AAU9JT76"/>
<dbReference type="PROSITE" id="PS00108">
    <property type="entry name" value="PROTEIN_KINASE_ST"/>
    <property type="match status" value="1"/>
</dbReference>
<gene>
    <name evidence="10" type="ORF">BSTOLATCC_MIC52371</name>
</gene>
<dbReference type="SUPFAM" id="SSF56112">
    <property type="entry name" value="Protein kinase-like (PK-like)"/>
    <property type="match status" value="1"/>
</dbReference>
<evidence type="ECO:0000256" key="2">
    <source>
        <dbReference type="ARBA" id="ARBA00022679"/>
    </source>
</evidence>
<keyword evidence="11" id="KW-1185">Reference proteome</keyword>
<evidence type="ECO:0000256" key="7">
    <source>
        <dbReference type="RuleBase" id="RU000304"/>
    </source>
</evidence>
<feature type="region of interest" description="Disordered" evidence="8">
    <location>
        <begin position="383"/>
        <end position="413"/>
    </location>
</feature>
<dbReference type="PROSITE" id="PS50011">
    <property type="entry name" value="PROTEIN_KINASE_DOM"/>
    <property type="match status" value="1"/>
</dbReference>
<dbReference type="GO" id="GO:0004674">
    <property type="term" value="F:protein serine/threonine kinase activity"/>
    <property type="evidence" value="ECO:0007669"/>
    <property type="project" value="UniProtKB-KW"/>
</dbReference>
<keyword evidence="4" id="KW-0418">Kinase</keyword>
<dbReference type="Proteomes" id="UP001162131">
    <property type="component" value="Unassembled WGS sequence"/>
</dbReference>
<sequence>MDSDSLTSTSSSLCDALSSLALSQNDQSKDFASIPSDLDDTLLSKGKIEKGTLLNNGRYEVICSIGKGAFGKVVKALDYSTKQAVAIKIIRNEPLFQSQAKSEIEILGFLREVDQEEGFFVKMLDTFIWRGVTCIVFEYLAKDFYQLLKETNFQGFPLETIRIFAWQLLTGLSLLALPNMRVIHSDLKPENIMLKTVDKAGIKIIDFGSSYKGAEAQFKCAQSRYYRAPEVLLGLPYNNQIDMWSLGCILIEMHTGRPLFPGCNSYDQMQRIVNLRGFPNKNMIRNSQKAAQYFNIGEKITMLEPYKPKSSKPKSIGEFIEKYGIWQEDYISNQYFIDLIDKMLQLEPNKRITAQEALRHPFFFTMYPTLVKTVILSPKNSSKSVFPDSEFSSPFSKKSTAPSSNYSQDEGMM</sequence>